<proteinExistence type="predicted"/>
<dbReference type="GO" id="GO:0030288">
    <property type="term" value="C:outer membrane-bounded periplasmic space"/>
    <property type="evidence" value="ECO:0007669"/>
    <property type="project" value="TreeGrafter"/>
</dbReference>
<protein>
    <recommendedName>
        <fullName evidence="2">N-acetylmuramoyl-L-alanine amidase</fullName>
        <ecNumber evidence="2">3.5.1.28</ecNumber>
    </recommendedName>
</protein>
<keyword evidence="7" id="KW-1185">Reference proteome</keyword>
<evidence type="ECO:0000256" key="4">
    <source>
        <dbReference type="SAM" id="SignalP"/>
    </source>
</evidence>
<evidence type="ECO:0000313" key="6">
    <source>
        <dbReference type="EMBL" id="BDU74732.1"/>
    </source>
</evidence>
<reference evidence="7" key="1">
    <citation type="journal article" date="2023" name="Int. J. Syst. Evol. Microbiol.">
        <title>Mesoterricola silvestris gen. nov., sp. nov., Mesoterricola sediminis sp. nov., Geothrix oryzae sp. nov., Geothrix edaphica sp. nov., Geothrix rubra sp. nov., and Geothrix limicola sp. nov., six novel members of Acidobacteriota isolated from soils.</title>
        <authorList>
            <person name="Itoh H."/>
            <person name="Sugisawa Y."/>
            <person name="Mise K."/>
            <person name="Xu Z."/>
            <person name="Kuniyasu M."/>
            <person name="Ushijima N."/>
            <person name="Kawano K."/>
            <person name="Kobayashi E."/>
            <person name="Shiratori Y."/>
            <person name="Masuda Y."/>
            <person name="Senoo K."/>
        </authorList>
    </citation>
    <scope>NUCLEOTIDE SEQUENCE [LARGE SCALE GENOMIC DNA]</scope>
    <source>
        <strain evidence="7">W79</strain>
    </source>
</reference>
<dbReference type="Pfam" id="PF01520">
    <property type="entry name" value="Amidase_3"/>
    <property type="match status" value="1"/>
</dbReference>
<dbReference type="RefSeq" id="WP_316413405.1">
    <property type="nucleotide sequence ID" value="NZ_AP027080.1"/>
</dbReference>
<dbReference type="InterPro" id="IPR050695">
    <property type="entry name" value="N-acetylmuramoyl_amidase_3"/>
</dbReference>
<gene>
    <name evidence="6" type="ORF">METEAL_39060</name>
</gene>
<dbReference type="EC" id="3.5.1.28" evidence="2"/>
<evidence type="ECO:0000256" key="1">
    <source>
        <dbReference type="ARBA" id="ARBA00001561"/>
    </source>
</evidence>
<keyword evidence="3" id="KW-0378">Hydrolase</keyword>
<accession>A0AA48GVC0</accession>
<dbReference type="AlphaFoldDB" id="A0AA48GVC0"/>
<name>A0AA48GVC0_9BACT</name>
<evidence type="ECO:0000313" key="7">
    <source>
        <dbReference type="Proteomes" id="UP001238179"/>
    </source>
</evidence>
<dbReference type="Proteomes" id="UP001238179">
    <property type="component" value="Chromosome"/>
</dbReference>
<dbReference type="CDD" id="cd02696">
    <property type="entry name" value="MurNAc-LAA"/>
    <property type="match status" value="1"/>
</dbReference>
<dbReference type="GO" id="GO:0008745">
    <property type="term" value="F:N-acetylmuramoyl-L-alanine amidase activity"/>
    <property type="evidence" value="ECO:0007669"/>
    <property type="project" value="UniProtKB-EC"/>
</dbReference>
<dbReference type="Gene3D" id="3.40.630.40">
    <property type="entry name" value="Zn-dependent exopeptidases"/>
    <property type="match status" value="1"/>
</dbReference>
<keyword evidence="4" id="KW-0732">Signal</keyword>
<dbReference type="FunFam" id="3.40.630.40:FF:000005">
    <property type="entry name" value="N-acetylmuramoyl-L-alanine amidase (AmiA)"/>
    <property type="match status" value="1"/>
</dbReference>
<feature type="domain" description="MurNAc-LAA" evidence="5">
    <location>
        <begin position="84"/>
        <end position="236"/>
    </location>
</feature>
<feature type="chain" id="PRO_5041327075" description="N-acetylmuramoyl-L-alanine amidase" evidence="4">
    <location>
        <begin position="19"/>
        <end position="259"/>
    </location>
</feature>
<dbReference type="InterPro" id="IPR002508">
    <property type="entry name" value="MurNAc-LAA_cat"/>
</dbReference>
<dbReference type="KEGG" id="msil:METEAL_39060"/>
<dbReference type="PANTHER" id="PTHR30404:SF0">
    <property type="entry name" value="N-ACETYLMURAMOYL-L-ALANINE AMIDASE AMIC"/>
    <property type="match status" value="1"/>
</dbReference>
<evidence type="ECO:0000256" key="2">
    <source>
        <dbReference type="ARBA" id="ARBA00011901"/>
    </source>
</evidence>
<dbReference type="SMART" id="SM00646">
    <property type="entry name" value="Ami_3"/>
    <property type="match status" value="1"/>
</dbReference>
<dbReference type="PANTHER" id="PTHR30404">
    <property type="entry name" value="N-ACETYLMURAMOYL-L-ALANINE AMIDASE"/>
    <property type="match status" value="1"/>
</dbReference>
<feature type="signal peptide" evidence="4">
    <location>
        <begin position="1"/>
        <end position="18"/>
    </location>
</feature>
<organism evidence="6 7">
    <name type="scientific">Mesoterricola silvestris</name>
    <dbReference type="NCBI Taxonomy" id="2927979"/>
    <lineage>
        <taxon>Bacteria</taxon>
        <taxon>Pseudomonadati</taxon>
        <taxon>Acidobacteriota</taxon>
        <taxon>Holophagae</taxon>
        <taxon>Holophagales</taxon>
        <taxon>Holophagaceae</taxon>
        <taxon>Mesoterricola</taxon>
    </lineage>
</organism>
<dbReference type="SUPFAM" id="SSF53187">
    <property type="entry name" value="Zn-dependent exopeptidases"/>
    <property type="match status" value="1"/>
</dbReference>
<evidence type="ECO:0000259" key="5">
    <source>
        <dbReference type="SMART" id="SM00646"/>
    </source>
</evidence>
<dbReference type="EMBL" id="AP027080">
    <property type="protein sequence ID" value="BDU74732.1"/>
    <property type="molecule type" value="Genomic_DNA"/>
</dbReference>
<dbReference type="GO" id="GO:0009253">
    <property type="term" value="P:peptidoglycan catabolic process"/>
    <property type="evidence" value="ECO:0007669"/>
    <property type="project" value="InterPro"/>
</dbReference>
<comment type="catalytic activity">
    <reaction evidence="1">
        <text>Hydrolyzes the link between N-acetylmuramoyl residues and L-amino acid residues in certain cell-wall glycopeptides.</text>
        <dbReference type="EC" id="3.5.1.28"/>
    </reaction>
</comment>
<evidence type="ECO:0000256" key="3">
    <source>
        <dbReference type="ARBA" id="ARBA00022801"/>
    </source>
</evidence>
<sequence>MKLHGILPLLFSSLLALAQSPKLLVYVDPGHGGEDVGARGAKGLKEKDATLDLAGALVRELERCGMEARLTRQDDTFVGLWDRARLANQAGADLFVSLHLNAARARQAKGSEVYFLTLGAGDRDAAAVAAQENGPEARTAHASSDSVVAGILDTLSQEAYLRDSERLAVAIQGQLNRLGGIKERGVKQAPFVVLRGAAMPAVLVETVFISNPREEVKLRDPAFLRKAALAITQGIRHYFAGADGTPRRKAVEAARPPGA</sequence>